<keyword evidence="1" id="KW-0479">Metal-binding</keyword>
<dbReference type="InterPro" id="IPR017907">
    <property type="entry name" value="Znf_RING_CS"/>
</dbReference>
<evidence type="ECO:0000256" key="4">
    <source>
        <dbReference type="PROSITE-ProRule" id="PRU00228"/>
    </source>
</evidence>
<dbReference type="InterPro" id="IPR001841">
    <property type="entry name" value="Znf_RING"/>
</dbReference>
<dbReference type="InterPro" id="IPR013083">
    <property type="entry name" value="Znf_RING/FYVE/PHD"/>
</dbReference>
<dbReference type="Pfam" id="PF13445">
    <property type="entry name" value="zf-RING_UBOX"/>
    <property type="match status" value="1"/>
</dbReference>
<dbReference type="SUPFAM" id="SSF57850">
    <property type="entry name" value="RING/U-box"/>
    <property type="match status" value="2"/>
</dbReference>
<accession>A0A822XUB9</accession>
<organism evidence="8 9">
    <name type="scientific">Nelumbo nucifera</name>
    <name type="common">Sacred lotus</name>
    <dbReference type="NCBI Taxonomy" id="4432"/>
    <lineage>
        <taxon>Eukaryota</taxon>
        <taxon>Viridiplantae</taxon>
        <taxon>Streptophyta</taxon>
        <taxon>Embryophyta</taxon>
        <taxon>Tracheophyta</taxon>
        <taxon>Spermatophyta</taxon>
        <taxon>Magnoliopsida</taxon>
        <taxon>Proteales</taxon>
        <taxon>Nelumbonaceae</taxon>
        <taxon>Nelumbo</taxon>
    </lineage>
</organism>
<keyword evidence="9" id="KW-1185">Reference proteome</keyword>
<dbReference type="InterPro" id="IPR000433">
    <property type="entry name" value="Znf_ZZ"/>
</dbReference>
<gene>
    <name evidence="8" type="ORF">HUJ06_025390</name>
</gene>
<evidence type="ECO:0000256" key="2">
    <source>
        <dbReference type="ARBA" id="ARBA00022771"/>
    </source>
</evidence>
<dbReference type="Pfam" id="PF00569">
    <property type="entry name" value="ZZ"/>
    <property type="match status" value="1"/>
</dbReference>
<dbReference type="InterPro" id="IPR027370">
    <property type="entry name" value="Znf-RING_euk"/>
</dbReference>
<dbReference type="SMART" id="SM00291">
    <property type="entry name" value="ZnF_ZZ"/>
    <property type="match status" value="1"/>
</dbReference>
<dbReference type="GO" id="GO:0008270">
    <property type="term" value="F:zinc ion binding"/>
    <property type="evidence" value="ECO:0007669"/>
    <property type="project" value="UniProtKB-KW"/>
</dbReference>
<dbReference type="EMBL" id="DUZY01000001">
    <property type="protein sequence ID" value="DAD23927.1"/>
    <property type="molecule type" value="Genomic_DNA"/>
</dbReference>
<dbReference type="SMART" id="SM00184">
    <property type="entry name" value="RING"/>
    <property type="match status" value="1"/>
</dbReference>
<keyword evidence="3" id="KW-0862">Zinc</keyword>
<dbReference type="PROSITE" id="PS50089">
    <property type="entry name" value="ZF_RING_2"/>
    <property type="match status" value="1"/>
</dbReference>
<dbReference type="FunFam" id="3.30.60.90:FF:000014">
    <property type="entry name" value="E3 ubiquitin-protein ligase PRT1"/>
    <property type="match status" value="1"/>
</dbReference>
<evidence type="ECO:0000259" key="7">
    <source>
        <dbReference type="PROSITE" id="PS50135"/>
    </source>
</evidence>
<sequence length="327" mass="36274">MYMFSFLVSEEEKTQDCFSPHIDDHLSGQELNLLGCTAHSSAMGSQIIFSMDTCSAGKMNSSATAVPSELDTSFHDTSIIIPKEEDIFADVMCPSCKQLLFRPAVLNCGHVICESCIAIDVDETLRCQICQSLHPNGCPKVCLELHNFLEKQFNVEYALRREAVQDKQVHCQSGIPSTSEREAWPSKIDKNFSWLAEYGPKFHLGVGCDSCGVLPIIGDRYRCKDCVEKIGFDLCGDCYNTSSKRPGQFNQQHKPEHKFERIRLNYRLETEQSDDGSVVPVLSIHASEESENASNAPNDNAPEVTDNATRVTVDDSTEDPEGTGSTI</sequence>
<evidence type="ECO:0000313" key="9">
    <source>
        <dbReference type="Proteomes" id="UP000607653"/>
    </source>
</evidence>
<dbReference type="Gene3D" id="3.30.40.10">
    <property type="entry name" value="Zinc/RING finger domain, C3HC4 (zinc finger)"/>
    <property type="match status" value="1"/>
</dbReference>
<evidence type="ECO:0000256" key="3">
    <source>
        <dbReference type="ARBA" id="ARBA00022833"/>
    </source>
</evidence>
<dbReference type="Gene3D" id="3.30.60.90">
    <property type="match status" value="1"/>
</dbReference>
<proteinExistence type="predicted"/>
<evidence type="ECO:0008006" key="10">
    <source>
        <dbReference type="Google" id="ProtNLM"/>
    </source>
</evidence>
<evidence type="ECO:0000259" key="6">
    <source>
        <dbReference type="PROSITE" id="PS50089"/>
    </source>
</evidence>
<protein>
    <recommendedName>
        <fullName evidence="10">E3 ubiquitin-protein ligase PRT1-like</fullName>
    </recommendedName>
</protein>
<comment type="caution">
    <text evidence="8">The sequence shown here is derived from an EMBL/GenBank/DDBJ whole genome shotgun (WGS) entry which is preliminary data.</text>
</comment>
<dbReference type="AlphaFoldDB" id="A0A822XUB9"/>
<evidence type="ECO:0000313" key="8">
    <source>
        <dbReference type="EMBL" id="DAD23927.1"/>
    </source>
</evidence>
<evidence type="ECO:0000256" key="5">
    <source>
        <dbReference type="SAM" id="MobiDB-lite"/>
    </source>
</evidence>
<dbReference type="PANTHER" id="PTHR15898">
    <property type="entry name" value="BIFUNCTIONAL APOPTOSIS REGULATOR"/>
    <property type="match status" value="1"/>
</dbReference>
<dbReference type="PROSITE" id="PS50135">
    <property type="entry name" value="ZF_ZZ_2"/>
    <property type="match status" value="1"/>
</dbReference>
<dbReference type="Proteomes" id="UP000607653">
    <property type="component" value="Unassembled WGS sequence"/>
</dbReference>
<dbReference type="InterPro" id="IPR043145">
    <property type="entry name" value="Znf_ZZ_sf"/>
</dbReference>
<dbReference type="PROSITE" id="PS00518">
    <property type="entry name" value="ZF_RING_1"/>
    <property type="match status" value="1"/>
</dbReference>
<feature type="region of interest" description="Disordered" evidence="5">
    <location>
        <begin position="286"/>
        <end position="327"/>
    </location>
</feature>
<reference evidence="8 9" key="1">
    <citation type="journal article" date="2020" name="Mol. Biol. Evol.">
        <title>Distinct Expression and Methylation Patterns for Genes with Different Fates following a Single Whole-Genome Duplication in Flowering Plants.</title>
        <authorList>
            <person name="Shi T."/>
            <person name="Rahmani R.S."/>
            <person name="Gugger P.F."/>
            <person name="Wang M."/>
            <person name="Li H."/>
            <person name="Zhang Y."/>
            <person name="Li Z."/>
            <person name="Wang Q."/>
            <person name="Van de Peer Y."/>
            <person name="Marchal K."/>
            <person name="Chen J."/>
        </authorList>
    </citation>
    <scope>NUCLEOTIDE SEQUENCE [LARGE SCALE GENOMIC DNA]</scope>
    <source>
        <tissue evidence="8">Leaf</tissue>
    </source>
</reference>
<name>A0A822XUB9_NELNU</name>
<feature type="domain" description="ZZ-type" evidence="7">
    <location>
        <begin position="203"/>
        <end position="267"/>
    </location>
</feature>
<feature type="domain" description="RING-type" evidence="6">
    <location>
        <begin position="93"/>
        <end position="131"/>
    </location>
</feature>
<keyword evidence="2 4" id="KW-0863">Zinc-finger</keyword>
<dbReference type="PANTHER" id="PTHR15898:SF13">
    <property type="entry name" value="BIFUNCTIONAL APOPTOSIS REGULATOR"/>
    <property type="match status" value="1"/>
</dbReference>
<evidence type="ECO:0000256" key="1">
    <source>
        <dbReference type="ARBA" id="ARBA00022723"/>
    </source>
</evidence>